<dbReference type="Pfam" id="PF12697">
    <property type="entry name" value="Abhydrolase_6"/>
    <property type="match status" value="1"/>
</dbReference>
<dbReference type="PRINTS" id="PR00111">
    <property type="entry name" value="ABHYDROLASE"/>
</dbReference>
<dbReference type="InterPro" id="IPR026968">
    <property type="entry name" value="PcaD/CatD"/>
</dbReference>
<feature type="domain" description="AB hydrolase-1" evidence="1">
    <location>
        <begin position="25"/>
        <end position="251"/>
    </location>
</feature>
<name>A0A2I7KGM4_9RHOB</name>
<dbReference type="Proteomes" id="UP000236447">
    <property type="component" value="Plasmid pP88_d"/>
</dbReference>
<dbReference type="EMBL" id="CP010729">
    <property type="protein sequence ID" value="AUR01743.1"/>
    <property type="molecule type" value="Genomic_DNA"/>
</dbReference>
<evidence type="ECO:0000313" key="3">
    <source>
        <dbReference type="Proteomes" id="UP000236447"/>
    </source>
</evidence>
<dbReference type="PANTHER" id="PTHR43798">
    <property type="entry name" value="MONOACYLGLYCEROL LIPASE"/>
    <property type="match status" value="1"/>
</dbReference>
<evidence type="ECO:0000313" key="2">
    <source>
        <dbReference type="EMBL" id="AUR01743.1"/>
    </source>
</evidence>
<reference evidence="2 3" key="2">
    <citation type="journal article" date="2017" name="Genome Biol. Evol.">
        <title>Trajectories and Drivers of Genome Evolution in Surface-Associated Marine Phaeobacter.</title>
        <authorList>
            <person name="Freese H.M."/>
            <person name="Sikorski J."/>
            <person name="Bunk B."/>
            <person name="Scheuner C."/>
            <person name="Meier-Kolthoff J.P."/>
            <person name="Sproer C."/>
            <person name="Gram L."/>
            <person name="Overmann J."/>
        </authorList>
    </citation>
    <scope>NUCLEOTIDE SEQUENCE [LARGE SCALE GENOMIC DNA]</scope>
    <source>
        <strain evidence="2 3">P88</strain>
        <plasmid evidence="3">pp88_d</plasmid>
    </source>
</reference>
<dbReference type="GO" id="GO:0047570">
    <property type="term" value="F:3-oxoadipate enol-lactonase activity"/>
    <property type="evidence" value="ECO:0007669"/>
    <property type="project" value="InterPro"/>
</dbReference>
<keyword evidence="2" id="KW-0614">Plasmid</keyword>
<dbReference type="GO" id="GO:0042952">
    <property type="term" value="P:beta-ketoadipate pathway"/>
    <property type="evidence" value="ECO:0007669"/>
    <property type="project" value="InterPro"/>
</dbReference>
<dbReference type="Gene3D" id="3.40.50.1820">
    <property type="entry name" value="alpha/beta hydrolase"/>
    <property type="match status" value="1"/>
</dbReference>
<dbReference type="RefSeq" id="WP_027246151.1">
    <property type="nucleotide sequence ID" value="NZ_CP010729.1"/>
</dbReference>
<sequence length="261" mass="28153">MPEFLRVNGRLHHYRYRPGKDGRAVVFANSLGTDLRIWDQVIEGLPLDVPVLTYDKSGHGLSETGALTIQDFASDLAELMDALGLRDAMICGVSVGGMIAQALAAARPNLVAGLVLCNTSHRIGTTDSWAERITALEEIGLEAMADGILERWFAKAFRAEQPDLVSGYGMMLTRTPKDGYRATCAAIRDADLTQSTSRLTCPTLCVAGSDDQATSPEIVQAMSDLIQGAEYACLEDVGHLPCIEVPDLLADILCDRLETLA</sequence>
<proteinExistence type="predicted"/>
<accession>A0A2I7KGM4</accession>
<dbReference type="NCBIfam" id="TIGR02427">
    <property type="entry name" value="protocat_pcaD"/>
    <property type="match status" value="1"/>
</dbReference>
<geneLocation type="plasmid" evidence="3">
    <name>pp88_d</name>
</geneLocation>
<dbReference type="InterPro" id="IPR050266">
    <property type="entry name" value="AB_hydrolase_sf"/>
</dbReference>
<evidence type="ECO:0000259" key="1">
    <source>
        <dbReference type="Pfam" id="PF12697"/>
    </source>
</evidence>
<dbReference type="SUPFAM" id="SSF53474">
    <property type="entry name" value="alpha/beta-Hydrolases"/>
    <property type="match status" value="1"/>
</dbReference>
<dbReference type="AlphaFoldDB" id="A0A2I7KGM4"/>
<protein>
    <submittedName>
        <fullName evidence="2">Putative 3-oxoadipate enol-lactonase</fullName>
    </submittedName>
</protein>
<gene>
    <name evidence="2" type="ORF">PhaeoP88_04431</name>
</gene>
<reference evidence="2 3" key="1">
    <citation type="journal article" date="2017" name="Front. Microbiol.">
        <title>Phaeobacter piscinae sp. nov., a species of the Roseobacter group and potential aquaculture probiont.</title>
        <authorList>
            <person name="Sonnenschein E.C."/>
            <person name="Phippen C.B.W."/>
            <person name="Nielsen K.F."/>
            <person name="Mateiu R.V."/>
            <person name="Melchiorsen J."/>
            <person name="Gram L."/>
            <person name="Overmann J."/>
            <person name="Freese H.M."/>
        </authorList>
    </citation>
    <scope>NUCLEOTIDE SEQUENCE [LARGE SCALE GENOMIC DNA]</scope>
    <source>
        <strain evidence="2 3">P88</strain>
        <plasmid evidence="3">pp88_d</plasmid>
    </source>
</reference>
<dbReference type="InterPro" id="IPR000073">
    <property type="entry name" value="AB_hydrolase_1"/>
</dbReference>
<dbReference type="InterPro" id="IPR029058">
    <property type="entry name" value="AB_hydrolase_fold"/>
</dbReference>
<organism evidence="2 3">
    <name type="scientific">Phaeobacter inhibens</name>
    <dbReference type="NCBI Taxonomy" id="221822"/>
    <lineage>
        <taxon>Bacteria</taxon>
        <taxon>Pseudomonadati</taxon>
        <taxon>Pseudomonadota</taxon>
        <taxon>Alphaproteobacteria</taxon>
        <taxon>Rhodobacterales</taxon>
        <taxon>Roseobacteraceae</taxon>
        <taxon>Phaeobacter</taxon>
    </lineage>
</organism>